<reference evidence="1 2" key="1">
    <citation type="submission" date="2014-04" db="EMBL/GenBank/DDBJ databases">
        <title>Genome assembly of Hyalangium minutum DSM 14724.</title>
        <authorList>
            <person name="Sharma G."/>
            <person name="Subramanian S."/>
        </authorList>
    </citation>
    <scope>NUCLEOTIDE SEQUENCE [LARGE SCALE GENOMIC DNA]</scope>
    <source>
        <strain evidence="1 2">DSM 14724</strain>
    </source>
</reference>
<protein>
    <recommendedName>
        <fullName evidence="3">JAB domain-containing protein</fullName>
    </recommendedName>
</protein>
<dbReference type="EMBL" id="JMCB01000003">
    <property type="protein sequence ID" value="KFE70085.1"/>
    <property type="molecule type" value="Genomic_DNA"/>
</dbReference>
<evidence type="ECO:0000313" key="1">
    <source>
        <dbReference type="EMBL" id="KFE70085.1"/>
    </source>
</evidence>
<name>A0A085WQX2_9BACT</name>
<dbReference type="STRING" id="394096.DB31_5127"/>
<keyword evidence="2" id="KW-1185">Reference proteome</keyword>
<sequence length="202" mass="23159">MEDFGRFDSFMDALDKACDLVLSKPHASVVGIQDPELAQRVADEYCAWLYYASDEKYHMSMLTNQSDGDEALTRKKTCRLPASVDDPRFPAWSIKYVFALHNHPFGGPLSLSDLKRIIAFANTHEWVVDTKDGKVPLAMVAFFSNSGGEGARCDGFYQYTPETRELVKFTQTQGEWFREDIGRVTWVDEKSYKLNEKLYRSR</sequence>
<organism evidence="1 2">
    <name type="scientific">Hyalangium minutum</name>
    <dbReference type="NCBI Taxonomy" id="394096"/>
    <lineage>
        <taxon>Bacteria</taxon>
        <taxon>Pseudomonadati</taxon>
        <taxon>Myxococcota</taxon>
        <taxon>Myxococcia</taxon>
        <taxon>Myxococcales</taxon>
        <taxon>Cystobacterineae</taxon>
        <taxon>Archangiaceae</taxon>
        <taxon>Hyalangium</taxon>
    </lineage>
</organism>
<evidence type="ECO:0000313" key="2">
    <source>
        <dbReference type="Proteomes" id="UP000028725"/>
    </source>
</evidence>
<comment type="caution">
    <text evidence="1">The sequence shown here is derived from an EMBL/GenBank/DDBJ whole genome shotgun (WGS) entry which is preliminary data.</text>
</comment>
<proteinExistence type="predicted"/>
<evidence type="ECO:0008006" key="3">
    <source>
        <dbReference type="Google" id="ProtNLM"/>
    </source>
</evidence>
<gene>
    <name evidence="1" type="ORF">DB31_5127</name>
</gene>
<dbReference type="OrthoDB" id="5524580at2"/>
<accession>A0A085WQX2</accession>
<dbReference type="Proteomes" id="UP000028725">
    <property type="component" value="Unassembled WGS sequence"/>
</dbReference>
<dbReference type="AlphaFoldDB" id="A0A085WQX2"/>